<protein>
    <submittedName>
        <fullName evidence="2">Uncharacterized protein</fullName>
    </submittedName>
</protein>
<feature type="region of interest" description="Disordered" evidence="1">
    <location>
        <begin position="237"/>
        <end position="286"/>
    </location>
</feature>
<dbReference type="RefSeq" id="XP_062759298.1">
    <property type="nucleotide sequence ID" value="XM_062895864.1"/>
</dbReference>
<evidence type="ECO:0000313" key="3">
    <source>
        <dbReference type="Proteomes" id="UP001273209"/>
    </source>
</evidence>
<keyword evidence="3" id="KW-1185">Reference proteome</keyword>
<name>A0AAE1IIX1_9HYPO</name>
<accession>A0AAE1IIX1</accession>
<dbReference type="EMBL" id="JAWRVG010000004">
    <property type="protein sequence ID" value="KAK4082869.1"/>
    <property type="molecule type" value="Genomic_DNA"/>
</dbReference>
<dbReference type="GeneID" id="87915769"/>
<dbReference type="AlphaFoldDB" id="A0AAE1IIX1"/>
<evidence type="ECO:0000313" key="2">
    <source>
        <dbReference type="EMBL" id="KAK4082869.1"/>
    </source>
</evidence>
<evidence type="ECO:0000256" key="1">
    <source>
        <dbReference type="SAM" id="MobiDB-lite"/>
    </source>
</evidence>
<proteinExistence type="predicted"/>
<sequence>MANLRASFMFNRDFENAFLHVVKSFIRTNVEDVRAQNVVRFFIYPSVELGEQLRKYGCWCDGARTSPHGYEDCDKIKGLPYPSIIGEDPNDRGKRKVSQLRICPDMDDEVPKHRKDHHHRLGCFIPVESAEKFMVWFQEHGVRDYSGNSELWDERLAARYFVDDYIRRMSIFETGELDRNDKENMVLSLLLSFQGKDIKDDARKSPVAWEAERLLKFLEWNEHDFKLGMKELREAMEEKNTEGKNGSGGRPERKNRRGCRPEGNIRRGGASLQKNHTSRENRRGGPIVQKNDIVTESRRGDAILQKTNTTGMRDSGRILQRGGRGGALQGNDMKESIGGPVPQERDLEGKMGGGGILFQKNNLEEDMSPGRSVLEEEDMSPGRLILPDENLRGGRPILQ</sequence>
<dbReference type="Proteomes" id="UP001273209">
    <property type="component" value="Unassembled WGS sequence"/>
</dbReference>
<feature type="region of interest" description="Disordered" evidence="1">
    <location>
        <begin position="313"/>
        <end position="343"/>
    </location>
</feature>
<feature type="region of interest" description="Disordered" evidence="1">
    <location>
        <begin position="373"/>
        <end position="399"/>
    </location>
</feature>
<gene>
    <name evidence="2" type="ORF">Triagg1_1759</name>
</gene>
<comment type="caution">
    <text evidence="2">The sequence shown here is derived from an EMBL/GenBank/DDBJ whole genome shotgun (WGS) entry which is preliminary data.</text>
</comment>
<reference evidence="2" key="1">
    <citation type="submission" date="2023-11" db="EMBL/GenBank/DDBJ databases">
        <title>The genome sequences of three competitors of mushroom-forming fungi.</title>
        <authorList>
            <person name="Beijen E."/>
            <person name="Ohm R.A."/>
        </authorList>
    </citation>
    <scope>NUCLEOTIDE SEQUENCE</scope>
    <source>
        <strain evidence="2">CBS 100526</strain>
    </source>
</reference>
<organism evidence="2 3">
    <name type="scientific">Trichoderma aggressivum f. europaeum</name>
    <dbReference type="NCBI Taxonomy" id="173218"/>
    <lineage>
        <taxon>Eukaryota</taxon>
        <taxon>Fungi</taxon>
        <taxon>Dikarya</taxon>
        <taxon>Ascomycota</taxon>
        <taxon>Pezizomycotina</taxon>
        <taxon>Sordariomycetes</taxon>
        <taxon>Hypocreomycetidae</taxon>
        <taxon>Hypocreales</taxon>
        <taxon>Hypocreaceae</taxon>
        <taxon>Trichoderma</taxon>
    </lineage>
</organism>